<comment type="caution">
    <text evidence="1">The sequence shown here is derived from an EMBL/GenBank/DDBJ whole genome shotgun (WGS) entry which is preliminary data.</text>
</comment>
<dbReference type="AlphaFoldDB" id="A0AA41Q5W7"/>
<dbReference type="EMBL" id="JAKFHA010000024">
    <property type="protein sequence ID" value="MCF2531545.1"/>
    <property type="molecule type" value="Genomic_DNA"/>
</dbReference>
<reference evidence="1" key="1">
    <citation type="submission" date="2022-01" db="EMBL/GenBank/DDBJ databases">
        <title>Genome-Based Taxonomic Classification of the Phylum Actinobacteria.</title>
        <authorList>
            <person name="Gao Y."/>
        </authorList>
    </citation>
    <scope>NUCLEOTIDE SEQUENCE</scope>
    <source>
        <strain evidence="1">KLBMP 8922</strain>
    </source>
</reference>
<organism evidence="1 2">
    <name type="scientific">Yinghuangia soli</name>
    <dbReference type="NCBI Taxonomy" id="2908204"/>
    <lineage>
        <taxon>Bacteria</taxon>
        <taxon>Bacillati</taxon>
        <taxon>Actinomycetota</taxon>
        <taxon>Actinomycetes</taxon>
        <taxon>Kitasatosporales</taxon>
        <taxon>Streptomycetaceae</taxon>
        <taxon>Yinghuangia</taxon>
    </lineage>
</organism>
<sequence length="264" mass="28118">MTETAARGAAPTGNRSLSAALCEDVVAKLVAASDLIETSATVLATTAGHPAGRLRVFEGEAVAHAVYIALTVPAIGLDSHMVFAFGPAQSCLPHFTLDSVATGDAYAFHLDLVQRADLAVHLDYMDAVYGPLTETYLGARALPGLTEAAIGPRQRALMSPWMLVHRASEEAFRAIDGPVHAYLDHWLALAADGVPKAVAGTLAGTDLPERDRALRRLLFSRDVDPVWAQVSRLLGDEETDRLRALLVHGPSTDAHEKGDRSDVL</sequence>
<evidence type="ECO:0000313" key="2">
    <source>
        <dbReference type="Proteomes" id="UP001165378"/>
    </source>
</evidence>
<dbReference type="Gene3D" id="3.40.1500.20">
    <property type="match status" value="1"/>
</dbReference>
<dbReference type="Proteomes" id="UP001165378">
    <property type="component" value="Unassembled WGS sequence"/>
</dbReference>
<evidence type="ECO:0000313" key="1">
    <source>
        <dbReference type="EMBL" id="MCF2531545.1"/>
    </source>
</evidence>
<gene>
    <name evidence="1" type="ORF">LZ495_30620</name>
</gene>
<dbReference type="RefSeq" id="WP_235056192.1">
    <property type="nucleotide sequence ID" value="NZ_JAKFHA010000024.1"/>
</dbReference>
<proteinExistence type="predicted"/>
<accession>A0AA41Q5W7</accession>
<protein>
    <submittedName>
        <fullName evidence="1">Uncharacterized protein</fullName>
    </submittedName>
</protein>
<keyword evidence="2" id="KW-1185">Reference proteome</keyword>
<name>A0AA41Q5W7_9ACTN</name>